<dbReference type="AlphaFoldDB" id="A0A9D4SVT6"/>
<dbReference type="EMBL" id="JABSTV010001251">
    <property type="protein sequence ID" value="KAH7951246.1"/>
    <property type="molecule type" value="Genomic_DNA"/>
</dbReference>
<comment type="caution">
    <text evidence="2">The sequence shown here is derived from an EMBL/GenBank/DDBJ whole genome shotgun (WGS) entry which is preliminary data.</text>
</comment>
<feature type="region of interest" description="Disordered" evidence="1">
    <location>
        <begin position="1"/>
        <end position="83"/>
    </location>
</feature>
<accession>A0A9D4SVT6</accession>
<evidence type="ECO:0000313" key="3">
    <source>
        <dbReference type="Proteomes" id="UP000821837"/>
    </source>
</evidence>
<organism evidence="2 3">
    <name type="scientific">Rhipicephalus sanguineus</name>
    <name type="common">Brown dog tick</name>
    <name type="synonym">Ixodes sanguineus</name>
    <dbReference type="NCBI Taxonomy" id="34632"/>
    <lineage>
        <taxon>Eukaryota</taxon>
        <taxon>Metazoa</taxon>
        <taxon>Ecdysozoa</taxon>
        <taxon>Arthropoda</taxon>
        <taxon>Chelicerata</taxon>
        <taxon>Arachnida</taxon>
        <taxon>Acari</taxon>
        <taxon>Parasitiformes</taxon>
        <taxon>Ixodida</taxon>
        <taxon>Ixodoidea</taxon>
        <taxon>Ixodidae</taxon>
        <taxon>Rhipicephalinae</taxon>
        <taxon>Rhipicephalus</taxon>
        <taxon>Rhipicephalus</taxon>
    </lineage>
</organism>
<proteinExistence type="predicted"/>
<dbReference type="Proteomes" id="UP000821837">
    <property type="component" value="Chromosome 5"/>
</dbReference>
<reference evidence="2" key="1">
    <citation type="journal article" date="2020" name="Cell">
        <title>Large-Scale Comparative Analyses of Tick Genomes Elucidate Their Genetic Diversity and Vector Capacities.</title>
        <authorList>
            <consortium name="Tick Genome and Microbiome Consortium (TIGMIC)"/>
            <person name="Jia N."/>
            <person name="Wang J."/>
            <person name="Shi W."/>
            <person name="Du L."/>
            <person name="Sun Y."/>
            <person name="Zhan W."/>
            <person name="Jiang J.F."/>
            <person name="Wang Q."/>
            <person name="Zhang B."/>
            <person name="Ji P."/>
            <person name="Bell-Sakyi L."/>
            <person name="Cui X.M."/>
            <person name="Yuan T.T."/>
            <person name="Jiang B.G."/>
            <person name="Yang W.F."/>
            <person name="Lam T.T."/>
            <person name="Chang Q.C."/>
            <person name="Ding S.J."/>
            <person name="Wang X.J."/>
            <person name="Zhu J.G."/>
            <person name="Ruan X.D."/>
            <person name="Zhao L."/>
            <person name="Wei J.T."/>
            <person name="Ye R.Z."/>
            <person name="Que T.C."/>
            <person name="Du C.H."/>
            <person name="Zhou Y.H."/>
            <person name="Cheng J.X."/>
            <person name="Dai P.F."/>
            <person name="Guo W.B."/>
            <person name="Han X.H."/>
            <person name="Huang E.J."/>
            <person name="Li L.F."/>
            <person name="Wei W."/>
            <person name="Gao Y.C."/>
            <person name="Liu J.Z."/>
            <person name="Shao H.Z."/>
            <person name="Wang X."/>
            <person name="Wang C.C."/>
            <person name="Yang T.C."/>
            <person name="Huo Q.B."/>
            <person name="Li W."/>
            <person name="Chen H.Y."/>
            <person name="Chen S.E."/>
            <person name="Zhou L.G."/>
            <person name="Ni X.B."/>
            <person name="Tian J.H."/>
            <person name="Sheng Y."/>
            <person name="Liu T."/>
            <person name="Pan Y.S."/>
            <person name="Xia L.Y."/>
            <person name="Li J."/>
            <person name="Zhao F."/>
            <person name="Cao W.C."/>
        </authorList>
    </citation>
    <scope>NUCLEOTIDE SEQUENCE</scope>
    <source>
        <strain evidence="2">Rsan-2018</strain>
    </source>
</reference>
<name>A0A9D4SVT6_RHISA</name>
<protein>
    <submittedName>
        <fullName evidence="2">Uncharacterized protein</fullName>
    </submittedName>
</protein>
<reference evidence="2" key="2">
    <citation type="submission" date="2021-09" db="EMBL/GenBank/DDBJ databases">
        <authorList>
            <person name="Jia N."/>
            <person name="Wang J."/>
            <person name="Shi W."/>
            <person name="Du L."/>
            <person name="Sun Y."/>
            <person name="Zhan W."/>
            <person name="Jiang J."/>
            <person name="Wang Q."/>
            <person name="Zhang B."/>
            <person name="Ji P."/>
            <person name="Sakyi L.B."/>
            <person name="Cui X."/>
            <person name="Yuan T."/>
            <person name="Jiang B."/>
            <person name="Yang W."/>
            <person name="Lam T.T.-Y."/>
            <person name="Chang Q."/>
            <person name="Ding S."/>
            <person name="Wang X."/>
            <person name="Zhu J."/>
            <person name="Ruan X."/>
            <person name="Zhao L."/>
            <person name="Wei J."/>
            <person name="Que T."/>
            <person name="Du C."/>
            <person name="Cheng J."/>
            <person name="Dai P."/>
            <person name="Han X."/>
            <person name="Huang E."/>
            <person name="Gao Y."/>
            <person name="Liu J."/>
            <person name="Shao H."/>
            <person name="Ye R."/>
            <person name="Li L."/>
            <person name="Wei W."/>
            <person name="Wang X."/>
            <person name="Wang C."/>
            <person name="Huo Q."/>
            <person name="Li W."/>
            <person name="Guo W."/>
            <person name="Chen H."/>
            <person name="Chen S."/>
            <person name="Zhou L."/>
            <person name="Zhou L."/>
            <person name="Ni X."/>
            <person name="Tian J."/>
            <person name="Zhou Y."/>
            <person name="Sheng Y."/>
            <person name="Liu T."/>
            <person name="Pan Y."/>
            <person name="Xia L."/>
            <person name="Li J."/>
            <person name="Zhao F."/>
            <person name="Cao W."/>
        </authorList>
    </citation>
    <scope>NUCLEOTIDE SEQUENCE</scope>
    <source>
        <strain evidence="2">Rsan-2018</strain>
        <tissue evidence="2">Larvae</tissue>
    </source>
</reference>
<keyword evidence="3" id="KW-1185">Reference proteome</keyword>
<sequence>MSKAPELAPKGSSSIFGGARPVDTAAREREIEARLARQRKEERRQIRHREPFQDSRKEDQGDHGVPPCMCARRTGRLGKATAG</sequence>
<feature type="compositionally biased region" description="Basic and acidic residues" evidence="1">
    <location>
        <begin position="25"/>
        <end position="62"/>
    </location>
</feature>
<gene>
    <name evidence="2" type="ORF">HPB52_006999</name>
</gene>
<dbReference type="VEuPathDB" id="VectorBase:RSAN_057039"/>
<evidence type="ECO:0000256" key="1">
    <source>
        <dbReference type="SAM" id="MobiDB-lite"/>
    </source>
</evidence>
<evidence type="ECO:0000313" key="2">
    <source>
        <dbReference type="EMBL" id="KAH7951246.1"/>
    </source>
</evidence>